<dbReference type="Gene3D" id="2.170.150.70">
    <property type="match status" value="1"/>
</dbReference>
<dbReference type="InterPro" id="IPR006913">
    <property type="entry name" value="CENP-V/GFA"/>
</dbReference>
<evidence type="ECO:0000259" key="4">
    <source>
        <dbReference type="PROSITE" id="PS51891"/>
    </source>
</evidence>
<dbReference type="PANTHER" id="PTHR28620:SF1">
    <property type="entry name" value="CENP-V_GFA DOMAIN-CONTAINING PROTEIN"/>
    <property type="match status" value="1"/>
</dbReference>
<keyword evidence="6" id="KW-1185">Reference proteome</keyword>
<dbReference type="EMBL" id="JAGKTC010000001">
    <property type="protein sequence ID" value="MBP3982813.1"/>
    <property type="molecule type" value="Genomic_DNA"/>
</dbReference>
<accession>A0A940X1Y3</accession>
<feature type="domain" description="CENP-V/GFA" evidence="4">
    <location>
        <begin position="3"/>
        <end position="112"/>
    </location>
</feature>
<proteinExistence type="inferred from homology"/>
<gene>
    <name evidence="5" type="ORF">J5837_00130</name>
</gene>
<dbReference type="PANTHER" id="PTHR28620">
    <property type="entry name" value="CENTROMERE PROTEIN V"/>
    <property type="match status" value="1"/>
</dbReference>
<dbReference type="Pfam" id="PF04828">
    <property type="entry name" value="GFA"/>
    <property type="match status" value="1"/>
</dbReference>
<comment type="caution">
    <text evidence="5">The sequence shown here is derived from an EMBL/GenBank/DDBJ whole genome shotgun (WGS) entry which is preliminary data.</text>
</comment>
<dbReference type="PROSITE" id="PS51891">
    <property type="entry name" value="CENP_V_GFA"/>
    <property type="match status" value="1"/>
</dbReference>
<evidence type="ECO:0000256" key="3">
    <source>
        <dbReference type="ARBA" id="ARBA00022833"/>
    </source>
</evidence>
<keyword evidence="2" id="KW-0479">Metal-binding</keyword>
<protein>
    <submittedName>
        <fullName evidence="5">GFA family protein</fullName>
    </submittedName>
</protein>
<dbReference type="InterPro" id="IPR052355">
    <property type="entry name" value="CENP-V-like"/>
</dbReference>
<evidence type="ECO:0000313" key="5">
    <source>
        <dbReference type="EMBL" id="MBP3982813.1"/>
    </source>
</evidence>
<organism evidence="5 6">
    <name type="scientific">Pseudoxanthomonas helianthi</name>
    <dbReference type="NCBI Taxonomy" id="1453541"/>
    <lineage>
        <taxon>Bacteria</taxon>
        <taxon>Pseudomonadati</taxon>
        <taxon>Pseudomonadota</taxon>
        <taxon>Gammaproteobacteria</taxon>
        <taxon>Lysobacterales</taxon>
        <taxon>Lysobacteraceae</taxon>
        <taxon>Pseudoxanthomonas</taxon>
    </lineage>
</organism>
<evidence type="ECO:0000256" key="1">
    <source>
        <dbReference type="ARBA" id="ARBA00005495"/>
    </source>
</evidence>
<evidence type="ECO:0000256" key="2">
    <source>
        <dbReference type="ARBA" id="ARBA00022723"/>
    </source>
</evidence>
<dbReference type="GO" id="GO:0046872">
    <property type="term" value="F:metal ion binding"/>
    <property type="evidence" value="ECO:0007669"/>
    <property type="project" value="UniProtKB-KW"/>
</dbReference>
<comment type="similarity">
    <text evidence="1">Belongs to the Gfa family.</text>
</comment>
<dbReference type="AlphaFoldDB" id="A0A940X1Y3"/>
<dbReference type="SUPFAM" id="SSF51316">
    <property type="entry name" value="Mss4-like"/>
    <property type="match status" value="1"/>
</dbReference>
<evidence type="ECO:0000313" key="6">
    <source>
        <dbReference type="Proteomes" id="UP000673447"/>
    </source>
</evidence>
<dbReference type="Proteomes" id="UP000673447">
    <property type="component" value="Unassembled WGS sequence"/>
</dbReference>
<sequence>MKHAGSCHCGKVAFEVEGDIAEAMDCNCSLCRRRGGLLWFAPREALTLKTPEADLSTYTFNKHHIKHRFCANCGVAVFGEAMHPKTGVPTVAVNVRCLPDVYLPALKITHFDGASL</sequence>
<name>A0A940X1Y3_9GAMM</name>
<dbReference type="RefSeq" id="WP_210534701.1">
    <property type="nucleotide sequence ID" value="NZ_JAGKTC010000001.1"/>
</dbReference>
<keyword evidence="3" id="KW-0862">Zinc</keyword>
<reference evidence="5" key="1">
    <citation type="journal article" date="2016" name="Int. J. Syst. Evol. Microbiol.">
        <title>Pseudoxanthomonas helianthi sp. nov., isolated from roots of Jerusalem artichoke (Helianthus tuberosus).</title>
        <authorList>
            <person name="Kittiwongwattana C."/>
            <person name="Thawai C."/>
        </authorList>
    </citation>
    <scope>NUCLEOTIDE SEQUENCE</scope>
    <source>
        <strain evidence="5">110414</strain>
    </source>
</reference>
<reference evidence="5" key="2">
    <citation type="submission" date="2021-03" db="EMBL/GenBank/DDBJ databases">
        <authorList>
            <person name="Cao W."/>
        </authorList>
    </citation>
    <scope>NUCLEOTIDE SEQUENCE</scope>
    <source>
        <strain evidence="5">110414</strain>
    </source>
</reference>
<dbReference type="InterPro" id="IPR011057">
    <property type="entry name" value="Mss4-like_sf"/>
</dbReference>
<dbReference type="GO" id="GO:0016846">
    <property type="term" value="F:carbon-sulfur lyase activity"/>
    <property type="evidence" value="ECO:0007669"/>
    <property type="project" value="InterPro"/>
</dbReference>